<evidence type="ECO:0000313" key="1">
    <source>
        <dbReference type="EMBL" id="QBI59763.1"/>
    </source>
</evidence>
<reference evidence="1" key="1">
    <citation type="submission" date="2018-07" db="EMBL/GenBank/DDBJ databases">
        <authorList>
            <person name="Blouin A.G."/>
            <person name="Chooi K.M."/>
        </authorList>
    </citation>
    <scope>NUCLEOTIDE SEQUENCE</scope>
    <source>
        <strain evidence="1">SB</strain>
    </source>
</reference>
<sequence>MIHGRELVKSRYTLDTLVLFNNRLVIEGKCVPDGLFNPLYMLTPGSEREIVREQIKWQLGEHQEALEFRIQQVGREPHNTGAYKNGSLSDLFLYSRFDKVDLEAMLAFLGGPYLDSCYISEQDGKCTLKSHAGHMQVVNTTLEHTVGIIGKLEGLVVINNSPWLVRTLQIWELFM</sequence>
<name>A0A5P1I5U5_9VIRU</name>
<accession>A0A5P1I5U5</accession>
<protein>
    <submittedName>
        <fullName evidence="1">Uncharacterized protein</fullName>
    </submittedName>
</protein>
<organism evidence="1">
    <name type="scientific">Grapevine virus L</name>
    <dbReference type="NCBI Taxonomy" id="2283237"/>
    <lineage>
        <taxon>Viruses</taxon>
        <taxon>Riboviria</taxon>
        <taxon>Orthornavirae</taxon>
        <taxon>Kitrinoviricota</taxon>
        <taxon>Alsuviricetes</taxon>
        <taxon>Tymovirales</taxon>
        <taxon>Betaflexiviridae</taxon>
        <taxon>Trivirinae</taxon>
        <taxon>Vitivirus</taxon>
        <taxon>Vitivirus lambdavitis</taxon>
        <taxon>Vitivirus GVL</taxon>
    </lineage>
</organism>
<proteinExistence type="predicted"/>
<dbReference type="EMBL" id="MH686191">
    <property type="protein sequence ID" value="QBI59763.1"/>
    <property type="molecule type" value="Genomic_RNA"/>
</dbReference>